<evidence type="ECO:0000313" key="1">
    <source>
        <dbReference type="EMBL" id="MBX02912.1"/>
    </source>
</evidence>
<protein>
    <submittedName>
        <fullName evidence="1">Uncharacterized protein</fullName>
    </submittedName>
</protein>
<dbReference type="EMBL" id="GGEC01022428">
    <property type="protein sequence ID" value="MBX02912.1"/>
    <property type="molecule type" value="Transcribed_RNA"/>
</dbReference>
<reference evidence="1" key="1">
    <citation type="submission" date="2018-02" db="EMBL/GenBank/DDBJ databases">
        <title>Rhizophora mucronata_Transcriptome.</title>
        <authorList>
            <person name="Meera S.P."/>
            <person name="Sreeshan A."/>
            <person name="Augustine A."/>
        </authorList>
    </citation>
    <scope>NUCLEOTIDE SEQUENCE</scope>
    <source>
        <tissue evidence="1">Leaf</tissue>
    </source>
</reference>
<sequence length="82" mass="9379">MYTVCIWPSLFLWSVNNLKIPIKIANNPFFYVITTQIMQRSRRKQVSIVRNSEAQSVSLDYSLAINNYLSVHPSLLIASSTS</sequence>
<proteinExistence type="predicted"/>
<dbReference type="AlphaFoldDB" id="A0A2P2KB27"/>
<accession>A0A2P2KB27</accession>
<name>A0A2P2KB27_RHIMU</name>
<organism evidence="1">
    <name type="scientific">Rhizophora mucronata</name>
    <name type="common">Asiatic mangrove</name>
    <dbReference type="NCBI Taxonomy" id="61149"/>
    <lineage>
        <taxon>Eukaryota</taxon>
        <taxon>Viridiplantae</taxon>
        <taxon>Streptophyta</taxon>
        <taxon>Embryophyta</taxon>
        <taxon>Tracheophyta</taxon>
        <taxon>Spermatophyta</taxon>
        <taxon>Magnoliopsida</taxon>
        <taxon>eudicotyledons</taxon>
        <taxon>Gunneridae</taxon>
        <taxon>Pentapetalae</taxon>
        <taxon>rosids</taxon>
        <taxon>fabids</taxon>
        <taxon>Malpighiales</taxon>
        <taxon>Rhizophoraceae</taxon>
        <taxon>Rhizophora</taxon>
    </lineage>
</organism>